<keyword evidence="1" id="KW-0732">Signal</keyword>
<dbReference type="Proteomes" id="UP000198583">
    <property type="component" value="Unassembled WGS sequence"/>
</dbReference>
<dbReference type="AlphaFoldDB" id="A0A1I6ED04"/>
<keyword evidence="3" id="KW-1185">Reference proteome</keyword>
<evidence type="ECO:0008006" key="4">
    <source>
        <dbReference type="Google" id="ProtNLM"/>
    </source>
</evidence>
<proteinExistence type="predicted"/>
<organism evidence="2 3">
    <name type="scientific">Lentzea waywayandensis</name>
    <dbReference type="NCBI Taxonomy" id="84724"/>
    <lineage>
        <taxon>Bacteria</taxon>
        <taxon>Bacillati</taxon>
        <taxon>Actinomycetota</taxon>
        <taxon>Actinomycetes</taxon>
        <taxon>Pseudonocardiales</taxon>
        <taxon>Pseudonocardiaceae</taxon>
        <taxon>Lentzea</taxon>
    </lineage>
</organism>
<feature type="chain" id="PRO_5011584500" description="Lipoprotein" evidence="1">
    <location>
        <begin position="24"/>
        <end position="184"/>
    </location>
</feature>
<protein>
    <recommendedName>
        <fullName evidence="4">Lipoprotein</fullName>
    </recommendedName>
</protein>
<dbReference type="STRING" id="84724.SAMN04488564_104198"/>
<gene>
    <name evidence="2" type="ORF">SAMN04488564_104198</name>
</gene>
<dbReference type="PROSITE" id="PS51257">
    <property type="entry name" value="PROKAR_LIPOPROTEIN"/>
    <property type="match status" value="1"/>
</dbReference>
<dbReference type="RefSeq" id="WP_093594299.1">
    <property type="nucleotide sequence ID" value="NZ_FOYL01000004.1"/>
</dbReference>
<accession>A0A1I6ED04</accession>
<feature type="signal peptide" evidence="1">
    <location>
        <begin position="1"/>
        <end position="23"/>
    </location>
</feature>
<sequence length="184" mass="19662">MRTRLLAALLTGAVVLTACGSEADKPITDAQRQWVDAFCGGVLPGMEAGLELRKQDPANVAAVKDAYVRLVTSNATAFTSAEKTLKELGAPEDDLKGVHDRLVKFVTESAKSYGDAQAPVQALEPNAQFLEGAEKVLADTNVVTSPEDLRATFQELQKRPKYAAAIGKSQTCSEIRSKGQELGQ</sequence>
<name>A0A1I6ED04_9PSEU</name>
<evidence type="ECO:0000313" key="3">
    <source>
        <dbReference type="Proteomes" id="UP000198583"/>
    </source>
</evidence>
<reference evidence="3" key="1">
    <citation type="submission" date="2016-10" db="EMBL/GenBank/DDBJ databases">
        <authorList>
            <person name="Varghese N."/>
            <person name="Submissions S."/>
        </authorList>
    </citation>
    <scope>NUCLEOTIDE SEQUENCE [LARGE SCALE GENOMIC DNA]</scope>
    <source>
        <strain evidence="3">DSM 44232</strain>
    </source>
</reference>
<evidence type="ECO:0000313" key="2">
    <source>
        <dbReference type="EMBL" id="SFR15626.1"/>
    </source>
</evidence>
<evidence type="ECO:0000256" key="1">
    <source>
        <dbReference type="SAM" id="SignalP"/>
    </source>
</evidence>
<dbReference type="EMBL" id="FOYL01000004">
    <property type="protein sequence ID" value="SFR15626.1"/>
    <property type="molecule type" value="Genomic_DNA"/>
</dbReference>
<dbReference type="OrthoDB" id="3686366at2"/>